<protein>
    <recommendedName>
        <fullName evidence="3">GIY-YIG domain-containing protein</fullName>
    </recommendedName>
</protein>
<dbReference type="GeneID" id="80645195"/>
<keyword evidence="2" id="KW-1185">Reference proteome</keyword>
<reference evidence="1 2" key="1">
    <citation type="journal article" date="2014" name="Antimicrob. Agents Chemother.">
        <title>Identification of capsular types in carbapenem-resistant Klebsiella pneumoniae strains by wzc sequencing and implications in capsule depolymerase treatment.</title>
        <authorList>
            <person name="Pan Y.-J."/>
            <person name="Lin T.-L."/>
            <person name="Lin Y.-T."/>
            <person name="Su P.-A."/>
            <person name="Chen C.-T."/>
            <person name="Hsieh P.-F."/>
            <person name="Hsu C.-R."/>
            <person name="Chen C.-C."/>
            <person name="Hsieh Y.-C."/>
            <person name="Wang J.-T."/>
        </authorList>
    </citation>
    <scope>NUCLEOTIDE SEQUENCE [LARGE SCALE GENOMIC DNA]</scope>
</reference>
<organismHost>
    <name type="scientific">Klebsiella</name>
    <dbReference type="NCBI Taxonomy" id="570"/>
</organismHost>
<proteinExistence type="predicted"/>
<evidence type="ECO:0000313" key="2">
    <source>
        <dbReference type="Proteomes" id="UP000202478"/>
    </source>
</evidence>
<evidence type="ECO:0008006" key="3">
    <source>
        <dbReference type="Google" id="ProtNLM"/>
    </source>
</evidence>
<name>A0A0A8J9S2_BPK64</name>
<dbReference type="RefSeq" id="YP_010843010.1">
    <property type="nucleotide sequence ID" value="NC_027399.1"/>
</dbReference>
<dbReference type="InterPro" id="IPR035901">
    <property type="entry name" value="GIY-YIG_endonuc_sf"/>
</dbReference>
<dbReference type="OrthoDB" id="19100at10239"/>
<dbReference type="Proteomes" id="UP000202478">
    <property type="component" value="Segment"/>
</dbReference>
<dbReference type="EMBL" id="AB897757">
    <property type="protein sequence ID" value="BAQ02804.1"/>
    <property type="molecule type" value="Genomic_DNA"/>
</dbReference>
<organism evidence="1 2">
    <name type="scientific">Klebsiella phage K64-1</name>
    <name type="common">Bacteriophage K64-1</name>
    <dbReference type="NCBI Taxonomy" id="1439894"/>
    <lineage>
        <taxon>Viruses</taxon>
        <taxon>Duplodnaviria</taxon>
        <taxon>Heunggongvirae</taxon>
        <taxon>Uroviricota</taxon>
        <taxon>Caudoviricetes</taxon>
        <taxon>Alcyoneusvirus</taxon>
        <taxon>Alcyoneusvirus K641</taxon>
    </lineage>
</organism>
<accession>A0A0A8J9S2</accession>
<evidence type="ECO:0000313" key="1">
    <source>
        <dbReference type="EMBL" id="BAQ02804.1"/>
    </source>
</evidence>
<dbReference type="InterPro" id="IPR007929">
    <property type="entry name" value="DUF723"/>
</dbReference>
<dbReference type="SUPFAM" id="SSF82771">
    <property type="entry name" value="GIY-YIG endonuclease"/>
    <property type="match status" value="1"/>
</dbReference>
<sequence>MMTFDEVHEQFIKIGNKREPSYFKKIILKEIEMYNLNYEFIGFNINSIIEFKGARTKLVLKCPVHGIFSDCTFNNFTKSNAQGRRCPECAKESKALKQRCCTEEFIEKCKRVHNDFYDYSKTIYGKNAHEHVVVTCKLPNHGDFKIRPSCHYNKAQGCPICAKEKRKIDEQDIITRLNEIHNNHFGFDKFVYNGSENKSIVTCLVHNKNYEVKVGSLLYDHGCALCSTRAKHTKESFISMAVLKHGNVYDYSKVQYVDLFTKVEVVCNKDNHGSFFITPTSHIHGLKPNACPKCSKYGFQPNKPGFFYIQKITNSCKEVISYKYGITCDLIRRLNEHNRNSIYVHEYIFHEYFDNGYEAIELEKLIKKSIPSWYLNSNEFGDGFTETYDPKYHKDVINIIKKQQRRNP</sequence>
<dbReference type="KEGG" id="vg:80645195"/>
<dbReference type="Pfam" id="PF05265">
    <property type="entry name" value="DUF723"/>
    <property type="match status" value="1"/>
</dbReference>